<dbReference type="AlphaFoldDB" id="A0AA39NK91"/>
<name>A0AA39NK91_ARMTA</name>
<dbReference type="EMBL" id="JAUEPS010000003">
    <property type="protein sequence ID" value="KAK0467033.1"/>
    <property type="molecule type" value="Genomic_DNA"/>
</dbReference>
<reference evidence="5" key="1">
    <citation type="submission" date="2023-06" db="EMBL/GenBank/DDBJ databases">
        <authorList>
            <consortium name="Lawrence Berkeley National Laboratory"/>
            <person name="Ahrendt S."/>
            <person name="Sahu N."/>
            <person name="Indic B."/>
            <person name="Wong-Bajracharya J."/>
            <person name="Merenyi Z."/>
            <person name="Ke H.-M."/>
            <person name="Monk M."/>
            <person name="Kocsube S."/>
            <person name="Drula E."/>
            <person name="Lipzen A."/>
            <person name="Balint B."/>
            <person name="Henrissat B."/>
            <person name="Andreopoulos B."/>
            <person name="Martin F.M."/>
            <person name="Harder C.B."/>
            <person name="Rigling D."/>
            <person name="Ford K.L."/>
            <person name="Foster G.D."/>
            <person name="Pangilinan J."/>
            <person name="Papanicolaou A."/>
            <person name="Barry K."/>
            <person name="LaButti K."/>
            <person name="Viragh M."/>
            <person name="Koriabine M."/>
            <person name="Yan M."/>
            <person name="Riley R."/>
            <person name="Champramary S."/>
            <person name="Plett K.L."/>
            <person name="Tsai I.J."/>
            <person name="Slot J."/>
            <person name="Sipos G."/>
            <person name="Plett J."/>
            <person name="Nagy L.G."/>
            <person name="Grigoriev I.V."/>
        </authorList>
    </citation>
    <scope>NUCLEOTIDE SEQUENCE</scope>
    <source>
        <strain evidence="5">CCBAS 213</strain>
    </source>
</reference>
<dbReference type="Gene3D" id="3.30.40.10">
    <property type="entry name" value="Zinc/RING finger domain, C3HC4 (zinc finger)"/>
    <property type="match status" value="1"/>
</dbReference>
<proteinExistence type="predicted"/>
<keyword evidence="1" id="KW-0479">Metal-binding</keyword>
<organism evidence="5 6">
    <name type="scientific">Armillaria tabescens</name>
    <name type="common">Ringless honey mushroom</name>
    <name type="synonym">Agaricus tabescens</name>
    <dbReference type="NCBI Taxonomy" id="1929756"/>
    <lineage>
        <taxon>Eukaryota</taxon>
        <taxon>Fungi</taxon>
        <taxon>Dikarya</taxon>
        <taxon>Basidiomycota</taxon>
        <taxon>Agaricomycotina</taxon>
        <taxon>Agaricomycetes</taxon>
        <taxon>Agaricomycetidae</taxon>
        <taxon>Agaricales</taxon>
        <taxon>Marasmiineae</taxon>
        <taxon>Physalacriaceae</taxon>
        <taxon>Desarmillaria</taxon>
    </lineage>
</organism>
<dbReference type="SUPFAM" id="SSF57903">
    <property type="entry name" value="FYVE/PHD zinc finger"/>
    <property type="match status" value="1"/>
</dbReference>
<evidence type="ECO:0000256" key="3">
    <source>
        <dbReference type="ARBA" id="ARBA00022833"/>
    </source>
</evidence>
<dbReference type="InterPro" id="IPR011011">
    <property type="entry name" value="Znf_FYVE_PHD"/>
</dbReference>
<dbReference type="GO" id="GO:0008270">
    <property type="term" value="F:zinc ion binding"/>
    <property type="evidence" value="ECO:0007669"/>
    <property type="project" value="UniProtKB-KW"/>
</dbReference>
<keyword evidence="6" id="KW-1185">Reference proteome</keyword>
<dbReference type="InterPro" id="IPR019787">
    <property type="entry name" value="Znf_PHD-finger"/>
</dbReference>
<protein>
    <recommendedName>
        <fullName evidence="4">PHD-type domain-containing protein</fullName>
    </recommendedName>
</protein>
<evidence type="ECO:0000256" key="1">
    <source>
        <dbReference type="ARBA" id="ARBA00022723"/>
    </source>
</evidence>
<evidence type="ECO:0000313" key="6">
    <source>
        <dbReference type="Proteomes" id="UP001175211"/>
    </source>
</evidence>
<keyword evidence="2" id="KW-0863">Zinc-finger</keyword>
<evidence type="ECO:0000313" key="5">
    <source>
        <dbReference type="EMBL" id="KAK0467033.1"/>
    </source>
</evidence>
<dbReference type="InterPro" id="IPR013083">
    <property type="entry name" value="Znf_RING/FYVE/PHD"/>
</dbReference>
<dbReference type="Pfam" id="PF00628">
    <property type="entry name" value="PHD"/>
    <property type="match status" value="1"/>
</dbReference>
<sequence length="55" mass="6278">MIQCAECTDWYHFSCVNLTEDTAEDIALSPFYSITVGSCADILVYFSCLHLSRMY</sequence>
<accession>A0AA39NK91</accession>
<dbReference type="GeneID" id="85354883"/>
<evidence type="ECO:0000259" key="4">
    <source>
        <dbReference type="Pfam" id="PF00628"/>
    </source>
</evidence>
<evidence type="ECO:0000256" key="2">
    <source>
        <dbReference type="ARBA" id="ARBA00022771"/>
    </source>
</evidence>
<keyword evidence="3" id="KW-0862">Zinc</keyword>
<dbReference type="RefSeq" id="XP_060337625.1">
    <property type="nucleotide sequence ID" value="XM_060471335.1"/>
</dbReference>
<feature type="domain" description="PHD-type" evidence="4">
    <location>
        <begin position="1"/>
        <end position="24"/>
    </location>
</feature>
<gene>
    <name evidence="5" type="ORF">EV420DRAFT_1506822</name>
</gene>
<comment type="caution">
    <text evidence="5">The sequence shown here is derived from an EMBL/GenBank/DDBJ whole genome shotgun (WGS) entry which is preliminary data.</text>
</comment>
<dbReference type="Proteomes" id="UP001175211">
    <property type="component" value="Unassembled WGS sequence"/>
</dbReference>